<proteinExistence type="predicted"/>
<organism evidence="9 10">
    <name type="scientific">Penicillium frequentans</name>
    <dbReference type="NCBI Taxonomy" id="3151616"/>
    <lineage>
        <taxon>Eukaryota</taxon>
        <taxon>Fungi</taxon>
        <taxon>Dikarya</taxon>
        <taxon>Ascomycota</taxon>
        <taxon>Pezizomycotina</taxon>
        <taxon>Eurotiomycetes</taxon>
        <taxon>Eurotiomycetidae</taxon>
        <taxon>Eurotiales</taxon>
        <taxon>Aspergillaceae</taxon>
        <taxon>Penicillium</taxon>
    </lineage>
</organism>
<dbReference type="SUPFAM" id="SSF57701">
    <property type="entry name" value="Zn2/Cys6 DNA-binding domain"/>
    <property type="match status" value="1"/>
</dbReference>
<evidence type="ECO:0000259" key="8">
    <source>
        <dbReference type="PROSITE" id="PS50048"/>
    </source>
</evidence>
<dbReference type="PANTHER" id="PTHR47660:SF3">
    <property type="entry name" value="FINGER DOMAIN PROTEIN, PUTATIVE (AFU_ORTHOLOGUE AFUA_4G03310)-RELATED"/>
    <property type="match status" value="1"/>
</dbReference>
<evidence type="ECO:0000313" key="10">
    <source>
        <dbReference type="Proteomes" id="UP001220324"/>
    </source>
</evidence>
<evidence type="ECO:0000256" key="4">
    <source>
        <dbReference type="ARBA" id="ARBA00023125"/>
    </source>
</evidence>
<gene>
    <name evidence="9" type="ORF">N7494_006795</name>
</gene>
<comment type="caution">
    <text evidence="9">The sequence shown here is derived from an EMBL/GenBank/DDBJ whole genome shotgun (WGS) entry which is preliminary data.</text>
</comment>
<dbReference type="Gene3D" id="4.10.240.10">
    <property type="entry name" value="Zn(2)-C6 fungal-type DNA-binding domain"/>
    <property type="match status" value="1"/>
</dbReference>
<feature type="region of interest" description="Disordered" evidence="7">
    <location>
        <begin position="56"/>
        <end position="75"/>
    </location>
</feature>
<evidence type="ECO:0000256" key="7">
    <source>
        <dbReference type="SAM" id="MobiDB-lite"/>
    </source>
</evidence>
<dbReference type="GO" id="GO:0003677">
    <property type="term" value="F:DNA binding"/>
    <property type="evidence" value="ECO:0007669"/>
    <property type="project" value="UniProtKB-KW"/>
</dbReference>
<dbReference type="Pfam" id="PF00172">
    <property type="entry name" value="Zn_clus"/>
    <property type="match status" value="1"/>
</dbReference>
<dbReference type="AlphaFoldDB" id="A0AAD6CX11"/>
<evidence type="ECO:0000256" key="6">
    <source>
        <dbReference type="ARBA" id="ARBA00023242"/>
    </source>
</evidence>
<evidence type="ECO:0000313" key="9">
    <source>
        <dbReference type="EMBL" id="KAJ5541719.1"/>
    </source>
</evidence>
<keyword evidence="5" id="KW-0804">Transcription</keyword>
<reference evidence="9 10" key="1">
    <citation type="journal article" date="2023" name="IMA Fungus">
        <title>Comparative genomic study of the Penicillium genus elucidates a diverse pangenome and 15 lateral gene transfer events.</title>
        <authorList>
            <person name="Petersen C."/>
            <person name="Sorensen T."/>
            <person name="Nielsen M.R."/>
            <person name="Sondergaard T.E."/>
            <person name="Sorensen J.L."/>
            <person name="Fitzpatrick D.A."/>
            <person name="Frisvad J.C."/>
            <person name="Nielsen K.L."/>
        </authorList>
    </citation>
    <scope>NUCLEOTIDE SEQUENCE [LARGE SCALE GENOMIC DNA]</scope>
    <source>
        <strain evidence="9 10">IBT 35679</strain>
    </source>
</reference>
<keyword evidence="10" id="KW-1185">Reference proteome</keyword>
<dbReference type="SMART" id="SM00066">
    <property type="entry name" value="GAL4"/>
    <property type="match status" value="1"/>
</dbReference>
<dbReference type="PROSITE" id="PS50048">
    <property type="entry name" value="ZN2_CY6_FUNGAL_2"/>
    <property type="match status" value="1"/>
</dbReference>
<dbReference type="CDD" id="cd00067">
    <property type="entry name" value="GAL4"/>
    <property type="match status" value="1"/>
</dbReference>
<evidence type="ECO:0000256" key="5">
    <source>
        <dbReference type="ARBA" id="ARBA00023163"/>
    </source>
</evidence>
<keyword evidence="3" id="KW-0805">Transcription regulation</keyword>
<dbReference type="EMBL" id="JAQIZZ010000005">
    <property type="protein sequence ID" value="KAJ5541719.1"/>
    <property type="molecule type" value="Genomic_DNA"/>
</dbReference>
<accession>A0AAD6CX11</accession>
<dbReference type="InterPro" id="IPR001138">
    <property type="entry name" value="Zn2Cys6_DnaBD"/>
</dbReference>
<feature type="domain" description="Zn(2)-C6 fungal-type" evidence="8">
    <location>
        <begin position="14"/>
        <end position="44"/>
    </location>
</feature>
<dbReference type="Proteomes" id="UP001220324">
    <property type="component" value="Unassembled WGS sequence"/>
</dbReference>
<sequence>MISGTLKPVTLRRSCQACARGKRRCDQRWPRCTRCETRGVYCEYANEPFAVLNGIQRAPRKRASPNNRTTGTPSPIRLPLRLEIAKEYDGAAIRFLVNGLRGFTNTFAETCKTIFVHPDLYASGLPASIREMQLLCKLHVEADHRRRTGELFPLLQKRSAELHRRFKQSLSFDELLGCSQALLLAQCILALDGGGDPDQYSENISVMLDGIAIRLWEQAPVQLPPTLSRRHAWLMAESVRRTIIVSLMLKSAYSLNTRNYSVRTPFVDALPFDLRTNLWDDDSDATWAGEGPESPDSMISLHGYSDALESGHFRNVPPFGALILAACKGREVSSIPFPPPVPYYES</sequence>
<keyword evidence="1" id="KW-0479">Metal-binding</keyword>
<dbReference type="PANTHER" id="PTHR47660">
    <property type="entry name" value="TRANSCRIPTION FACTOR WITH C2H2 AND ZN(2)-CYS(6) DNA BINDING DOMAIN (EUROFUNG)-RELATED-RELATED"/>
    <property type="match status" value="1"/>
</dbReference>
<dbReference type="GO" id="GO:0000981">
    <property type="term" value="F:DNA-binding transcription factor activity, RNA polymerase II-specific"/>
    <property type="evidence" value="ECO:0007669"/>
    <property type="project" value="InterPro"/>
</dbReference>
<keyword evidence="2" id="KW-0862">Zinc</keyword>
<dbReference type="GO" id="GO:0008270">
    <property type="term" value="F:zinc ion binding"/>
    <property type="evidence" value="ECO:0007669"/>
    <property type="project" value="InterPro"/>
</dbReference>
<dbReference type="PROSITE" id="PS00463">
    <property type="entry name" value="ZN2_CY6_FUNGAL_1"/>
    <property type="match status" value="1"/>
</dbReference>
<keyword evidence="4" id="KW-0238">DNA-binding</keyword>
<dbReference type="InterPro" id="IPR036864">
    <property type="entry name" value="Zn2-C6_fun-type_DNA-bd_sf"/>
</dbReference>
<feature type="compositionally biased region" description="Polar residues" evidence="7">
    <location>
        <begin position="64"/>
        <end position="73"/>
    </location>
</feature>
<name>A0AAD6CX11_9EURO</name>
<evidence type="ECO:0000256" key="3">
    <source>
        <dbReference type="ARBA" id="ARBA00023015"/>
    </source>
</evidence>
<evidence type="ECO:0000256" key="1">
    <source>
        <dbReference type="ARBA" id="ARBA00022723"/>
    </source>
</evidence>
<evidence type="ECO:0000256" key="2">
    <source>
        <dbReference type="ARBA" id="ARBA00022833"/>
    </source>
</evidence>
<protein>
    <recommendedName>
        <fullName evidence="8">Zn(2)-C6 fungal-type domain-containing protein</fullName>
    </recommendedName>
</protein>
<keyword evidence="6" id="KW-0539">Nucleus</keyword>